<evidence type="ECO:0000256" key="1">
    <source>
        <dbReference type="SAM" id="MobiDB-lite"/>
    </source>
</evidence>
<comment type="caution">
    <text evidence="3">The sequence shown here is derived from an EMBL/GenBank/DDBJ whole genome shotgun (WGS) entry which is preliminary data.</text>
</comment>
<name>A0A058ZJ32_9RHOB</name>
<dbReference type="GO" id="GO:0004029">
    <property type="term" value="F:aldehyde dehydrogenase (NAD+) activity"/>
    <property type="evidence" value="ECO:0007669"/>
    <property type="project" value="TreeGrafter"/>
</dbReference>
<protein>
    <submittedName>
        <fullName evidence="3">Putative dihydroflavonol-4-reductase</fullName>
    </submittedName>
</protein>
<dbReference type="PANTHER" id="PTHR48079">
    <property type="entry name" value="PROTEIN YEEZ"/>
    <property type="match status" value="1"/>
</dbReference>
<feature type="domain" description="Ketoreductase" evidence="2">
    <location>
        <begin position="3"/>
        <end position="193"/>
    </location>
</feature>
<dbReference type="eggNOG" id="COG0451">
    <property type="taxonomic scope" value="Bacteria"/>
</dbReference>
<dbReference type="AlphaFoldDB" id="A0A058ZJ32"/>
<dbReference type="InterPro" id="IPR057326">
    <property type="entry name" value="KR_dom"/>
</dbReference>
<dbReference type="SUPFAM" id="SSF51735">
    <property type="entry name" value="NAD(P)-binding Rossmann-fold domains"/>
    <property type="match status" value="1"/>
</dbReference>
<evidence type="ECO:0000259" key="2">
    <source>
        <dbReference type="SMART" id="SM00822"/>
    </source>
</evidence>
<accession>A0A058ZJ32</accession>
<organism evidence="3 4">
    <name type="scientific">Actibacterium atlanticum</name>
    <dbReference type="NCBI Taxonomy" id="1461693"/>
    <lineage>
        <taxon>Bacteria</taxon>
        <taxon>Pseudomonadati</taxon>
        <taxon>Pseudomonadota</taxon>
        <taxon>Alphaproteobacteria</taxon>
        <taxon>Rhodobacterales</taxon>
        <taxon>Roseobacteraceae</taxon>
        <taxon>Actibacterium</taxon>
    </lineage>
</organism>
<evidence type="ECO:0000313" key="3">
    <source>
        <dbReference type="EMBL" id="KCV80791.1"/>
    </source>
</evidence>
<dbReference type="Pfam" id="PF01370">
    <property type="entry name" value="Epimerase"/>
    <property type="match status" value="1"/>
</dbReference>
<dbReference type="GO" id="GO:0005737">
    <property type="term" value="C:cytoplasm"/>
    <property type="evidence" value="ECO:0007669"/>
    <property type="project" value="TreeGrafter"/>
</dbReference>
<dbReference type="InterPro" id="IPR001509">
    <property type="entry name" value="Epimerase_deHydtase"/>
</dbReference>
<proteinExistence type="predicted"/>
<evidence type="ECO:0000313" key="4">
    <source>
        <dbReference type="Proteomes" id="UP000024836"/>
    </source>
</evidence>
<gene>
    <name evidence="3" type="ORF">ATO10_15555</name>
</gene>
<feature type="region of interest" description="Disordered" evidence="1">
    <location>
        <begin position="132"/>
        <end position="154"/>
    </location>
</feature>
<dbReference type="SMART" id="SM00822">
    <property type="entry name" value="PKS_KR"/>
    <property type="match status" value="1"/>
</dbReference>
<dbReference type="PANTHER" id="PTHR48079:SF6">
    <property type="entry name" value="NAD(P)-BINDING DOMAIN-CONTAINING PROTEIN-RELATED"/>
    <property type="match status" value="1"/>
</dbReference>
<dbReference type="EMBL" id="AQQY01000016">
    <property type="protein sequence ID" value="KCV80791.1"/>
    <property type="molecule type" value="Genomic_DNA"/>
</dbReference>
<dbReference type="RefSeq" id="WP_035253381.1">
    <property type="nucleotide sequence ID" value="NZ_AQQY01000016.1"/>
</dbReference>
<dbReference type="InterPro" id="IPR051783">
    <property type="entry name" value="NAD(P)-dependent_oxidoreduct"/>
</dbReference>
<dbReference type="Proteomes" id="UP000024836">
    <property type="component" value="Unassembled WGS sequence"/>
</dbReference>
<reference evidence="3 4" key="1">
    <citation type="submission" date="2013-04" db="EMBL/GenBank/DDBJ databases">
        <title>Shimia sp. 22II-S11-Z10 Genome Sequencing.</title>
        <authorList>
            <person name="Lai Q."/>
            <person name="Li G."/>
            <person name="Shao Z."/>
        </authorList>
    </citation>
    <scope>NUCLEOTIDE SEQUENCE [LARGE SCALE GENOMIC DNA]</scope>
    <source>
        <strain evidence="4">22II-S11-Z10</strain>
    </source>
</reference>
<dbReference type="OrthoDB" id="9778052at2"/>
<dbReference type="InterPro" id="IPR036291">
    <property type="entry name" value="NAD(P)-bd_dom_sf"/>
</dbReference>
<dbReference type="STRING" id="1461693.ATO10_15555"/>
<keyword evidence="4" id="KW-1185">Reference proteome</keyword>
<sequence length="340" mass="36684">MTDTVLLTGVSGFLGGHVALELLQAGYTVRGSLRNPSRAQGVRTALAEAGADVDRLEFVTLDLTKDAGWTEAAKGARYVMHIASPFVTTMPKDPQDLIRPAVTGVERAFEAARNAGVERIVMTSSTVTVVAGRDPKTRPDNLGPQDWSKPEEGRTNAYASSKILAERRAWELRKAHPKGPELTTVLPGFILGPLLDNDPGTSGAVLQKLLQGGFPILPNLAFNHVDVRDLAKLHVAALTAPVADQRVMAGFDPVSVPQIAETVKRAVPDHSSKVALRRAPDWLVRILARFDGDLRANVNDLGYAPDLDCRIAKRLLDTSPRTADTSIRDMARSLIDRGLA</sequence>
<dbReference type="Gene3D" id="3.40.50.720">
    <property type="entry name" value="NAD(P)-binding Rossmann-like Domain"/>
    <property type="match status" value="1"/>
</dbReference>